<gene>
    <name evidence="10" type="primary">NOG2_1</name>
    <name evidence="10" type="ORF">IWQ60_005133</name>
</gene>
<dbReference type="SUPFAM" id="SSF52540">
    <property type="entry name" value="P-loop containing nucleoside triphosphate hydrolases"/>
    <property type="match status" value="1"/>
</dbReference>
<proteinExistence type="inferred from homology"/>
<dbReference type="PANTHER" id="PTHR11089">
    <property type="entry name" value="GTP-BINDING PROTEIN-RELATED"/>
    <property type="match status" value="1"/>
</dbReference>
<feature type="compositionally biased region" description="Basic residues" evidence="8">
    <location>
        <begin position="669"/>
        <end position="684"/>
    </location>
</feature>
<dbReference type="Pfam" id="PF01926">
    <property type="entry name" value="MMR_HSR1"/>
    <property type="match status" value="1"/>
</dbReference>
<evidence type="ECO:0000256" key="6">
    <source>
        <dbReference type="ARBA" id="ARBA00023242"/>
    </source>
</evidence>
<dbReference type="CDD" id="cd01858">
    <property type="entry name" value="NGP_1"/>
    <property type="match status" value="1"/>
</dbReference>
<dbReference type="OrthoDB" id="444945at2759"/>
<dbReference type="PANTHER" id="PTHR11089:SF9">
    <property type="entry name" value="NUCLEOLAR GTP-BINDING PROTEIN 2"/>
    <property type="match status" value="1"/>
</dbReference>
<keyword evidence="6 7" id="KW-0539">Nucleus</keyword>
<dbReference type="InterPro" id="IPR006073">
    <property type="entry name" value="GTP-bd"/>
</dbReference>
<dbReference type="InterPro" id="IPR023179">
    <property type="entry name" value="GTP-bd_ortho_bundle_sf"/>
</dbReference>
<dbReference type="InterPro" id="IPR030378">
    <property type="entry name" value="G_CP_dom"/>
</dbReference>
<evidence type="ECO:0000256" key="3">
    <source>
        <dbReference type="ARBA" id="ARBA00022127"/>
    </source>
</evidence>
<dbReference type="Gene3D" id="1.10.1580.10">
    <property type="match status" value="1"/>
</dbReference>
<keyword evidence="11" id="KW-1185">Reference proteome</keyword>
<name>A0A9W8ACC4_9FUNG</name>
<evidence type="ECO:0000259" key="9">
    <source>
        <dbReference type="PROSITE" id="PS51721"/>
    </source>
</evidence>
<accession>A0A9W8ACC4</accession>
<feature type="domain" description="CP-type G" evidence="9">
    <location>
        <begin position="212"/>
        <end position="373"/>
    </location>
</feature>
<feature type="region of interest" description="Disordered" evidence="8">
    <location>
        <begin position="1"/>
        <end position="21"/>
    </location>
</feature>
<dbReference type="GO" id="GO:0005525">
    <property type="term" value="F:GTP binding"/>
    <property type="evidence" value="ECO:0007669"/>
    <property type="project" value="UniProtKB-KW"/>
</dbReference>
<keyword evidence="4 7" id="KW-0547">Nucleotide-binding</keyword>
<feature type="compositionally biased region" description="Polar residues" evidence="8">
    <location>
        <begin position="598"/>
        <end position="609"/>
    </location>
</feature>
<dbReference type="InterPro" id="IPR050755">
    <property type="entry name" value="TRAFAC_YlqF/YawG_RiboMat"/>
</dbReference>
<reference evidence="10" key="1">
    <citation type="submission" date="2022-07" db="EMBL/GenBank/DDBJ databases">
        <title>Phylogenomic reconstructions and comparative analyses of Kickxellomycotina fungi.</title>
        <authorList>
            <person name="Reynolds N.K."/>
            <person name="Stajich J.E."/>
            <person name="Barry K."/>
            <person name="Grigoriev I.V."/>
            <person name="Crous P."/>
            <person name="Smith M.E."/>
        </authorList>
    </citation>
    <scope>NUCLEOTIDE SEQUENCE</scope>
    <source>
        <strain evidence="10">RSA 861</strain>
    </source>
</reference>
<feature type="compositionally biased region" description="Acidic residues" evidence="8">
    <location>
        <begin position="625"/>
        <end position="665"/>
    </location>
</feature>
<dbReference type="AlphaFoldDB" id="A0A9W8ACC4"/>
<feature type="region of interest" description="Disordered" evidence="8">
    <location>
        <begin position="548"/>
        <end position="583"/>
    </location>
</feature>
<evidence type="ECO:0000313" key="10">
    <source>
        <dbReference type="EMBL" id="KAJ1924542.1"/>
    </source>
</evidence>
<evidence type="ECO:0000256" key="1">
    <source>
        <dbReference type="ARBA" id="ARBA00003892"/>
    </source>
</evidence>
<evidence type="ECO:0000313" key="11">
    <source>
        <dbReference type="Proteomes" id="UP001150569"/>
    </source>
</evidence>
<comment type="caution">
    <text evidence="10">The sequence shown here is derived from an EMBL/GenBank/DDBJ whole genome shotgun (WGS) entry which is preliminary data.</text>
</comment>
<evidence type="ECO:0000256" key="7">
    <source>
        <dbReference type="RuleBase" id="RU364023"/>
    </source>
</evidence>
<dbReference type="Pfam" id="PF08153">
    <property type="entry name" value="NGP1NT"/>
    <property type="match status" value="1"/>
</dbReference>
<comment type="subcellular location">
    <subcellularLocation>
        <location evidence="2 7">Nucleus</location>
        <location evidence="2 7">Nucleolus</location>
    </subcellularLocation>
</comment>
<evidence type="ECO:0000256" key="2">
    <source>
        <dbReference type="ARBA" id="ARBA00004604"/>
    </source>
</evidence>
<feature type="region of interest" description="Disordered" evidence="8">
    <location>
        <begin position="598"/>
        <end position="722"/>
    </location>
</feature>
<dbReference type="GO" id="GO:0005730">
    <property type="term" value="C:nucleolus"/>
    <property type="evidence" value="ECO:0007669"/>
    <property type="project" value="UniProtKB-SubCell"/>
</dbReference>
<dbReference type="Proteomes" id="UP001150569">
    <property type="component" value="Unassembled WGS sequence"/>
</dbReference>
<dbReference type="InterPro" id="IPR024929">
    <property type="entry name" value="GNL2_CP_dom"/>
</dbReference>
<keyword evidence="5 7" id="KW-0342">GTP-binding</keyword>
<evidence type="ECO:0000256" key="4">
    <source>
        <dbReference type="ARBA" id="ARBA00022741"/>
    </source>
</evidence>
<dbReference type="PROSITE" id="PS51721">
    <property type="entry name" value="G_CP"/>
    <property type="match status" value="1"/>
</dbReference>
<sequence>MGGEKKREANRRKAAGGSDGLGNLHLKGENFYRDRAKVQRLKMLNGGKPIRNPDGKIIKAAAFQSSDAPAVARVEPNRKWFGNTRVITQESLETFRSEMSAKLNDPYQVLLKHAKLPLSLVTDAKAPGEGTVMGAGHMLETESFAHTFGAKAQRKRPKIAQASLEELMTTVDQVQEKYAVASDGQLLSNRITDYVDEARDWVFNAGQSKRIWNELYKVIDSSDVVIHVLDARDPMGTRCKNVEKYLNKEAKHKHLVFLLNKVDLVPTWVTARWVKLLSKEYPTLAFHASINNSFGKGSLIQLLRQFAKLHSDKKQISVGFIGYPNTGKSSIINTLKKKKVCNVAPIPGETKVWQYITLMRRIYLIDCPGVVHPSAEDTDADIVLKGVVRVENVKAPEQYIPDVLTRVRHEYITKTYNVERWADHEEFLSLLAQQSGRLLKGGEPDLSTVAKMVLNDWLRGKIPYFTAPPDSEAFAAQMAAAEARAAAAEAAQIVDGPAGQQGDDAASRKRKARKAIGVEQTFSKIPVLTDFLPLDMVDTDPSILQDGNAGGAMDVSGGDFTDFAEGGDAASGETKEMAAAAEQPDWDEVFQSVVGEETVSSLGGETSQVAGKKRKARGADSAAGNDEEGQEQDEEQEEEEEEGDGDAGGEDDDSGVASADDDDDETNPRAKKAKRMTTNKKKVGTHYYEKANVKNRNRNKSRPVDPKRKTKELQSMGKSKSR</sequence>
<dbReference type="Gene3D" id="3.40.50.300">
    <property type="entry name" value="P-loop containing nucleotide triphosphate hydrolases"/>
    <property type="match status" value="1"/>
</dbReference>
<dbReference type="EMBL" id="JANBPT010000267">
    <property type="protein sequence ID" value="KAJ1924542.1"/>
    <property type="molecule type" value="Genomic_DNA"/>
</dbReference>
<dbReference type="FunFam" id="1.10.1580.10:FF:000001">
    <property type="entry name" value="Nucleolar GTP-binding protein 2"/>
    <property type="match status" value="1"/>
</dbReference>
<protein>
    <recommendedName>
        <fullName evidence="3 7">Nucleolar GTP-binding protein 2</fullName>
    </recommendedName>
</protein>
<evidence type="ECO:0000256" key="8">
    <source>
        <dbReference type="SAM" id="MobiDB-lite"/>
    </source>
</evidence>
<comment type="similarity">
    <text evidence="7">Belongs to the TRAFAC class YlqF/YawG GTPase family. NOG2 subfamily.</text>
</comment>
<dbReference type="FunFam" id="3.40.50.300:FF:000559">
    <property type="entry name" value="Nuclear/nucleolar GTPase 2"/>
    <property type="match status" value="1"/>
</dbReference>
<evidence type="ECO:0000256" key="5">
    <source>
        <dbReference type="ARBA" id="ARBA00023134"/>
    </source>
</evidence>
<comment type="function">
    <text evidence="1 7">GTPase that associates with pre-60S ribosomal subunits in the nucleolus and is required for their nuclear export and maturation.</text>
</comment>
<dbReference type="PRINTS" id="PR00326">
    <property type="entry name" value="GTP1OBG"/>
</dbReference>
<organism evidence="10 11">
    <name type="scientific">Tieghemiomyces parasiticus</name>
    <dbReference type="NCBI Taxonomy" id="78921"/>
    <lineage>
        <taxon>Eukaryota</taxon>
        <taxon>Fungi</taxon>
        <taxon>Fungi incertae sedis</taxon>
        <taxon>Zoopagomycota</taxon>
        <taxon>Kickxellomycotina</taxon>
        <taxon>Dimargaritomycetes</taxon>
        <taxon>Dimargaritales</taxon>
        <taxon>Dimargaritaceae</taxon>
        <taxon>Tieghemiomyces</taxon>
    </lineage>
</organism>
<dbReference type="InterPro" id="IPR027417">
    <property type="entry name" value="P-loop_NTPase"/>
</dbReference>
<dbReference type="InterPro" id="IPR012971">
    <property type="entry name" value="NOG2_N_dom"/>
</dbReference>